<dbReference type="GO" id="GO:0004222">
    <property type="term" value="F:metalloendopeptidase activity"/>
    <property type="evidence" value="ECO:0007669"/>
    <property type="project" value="TreeGrafter"/>
</dbReference>
<comment type="cofactor">
    <cofactor evidence="1">
        <name>Zn(2+)</name>
        <dbReference type="ChEBI" id="CHEBI:29105"/>
    </cofactor>
</comment>
<dbReference type="Proteomes" id="UP000016762">
    <property type="component" value="Unassembled WGS sequence"/>
</dbReference>
<dbReference type="RefSeq" id="WP_021777893.1">
    <property type="nucleotide sequence ID" value="NZ_AWXE01000005.1"/>
</dbReference>
<evidence type="ECO:0000256" key="7">
    <source>
        <dbReference type="ARBA" id="ARBA00023049"/>
    </source>
</evidence>
<dbReference type="CDD" id="cd12797">
    <property type="entry name" value="M23_peptidase"/>
    <property type="match status" value="1"/>
</dbReference>
<evidence type="ECO:0000256" key="8">
    <source>
        <dbReference type="SAM" id="Phobius"/>
    </source>
</evidence>
<dbReference type="InterPro" id="IPR045834">
    <property type="entry name" value="Csd3_N2"/>
</dbReference>
<keyword evidence="8" id="KW-1133">Transmembrane helix</keyword>
<keyword evidence="8" id="KW-0812">Transmembrane</keyword>
<keyword evidence="6" id="KW-0862">Zinc</keyword>
<evidence type="ECO:0000259" key="10">
    <source>
        <dbReference type="Pfam" id="PF19425"/>
    </source>
</evidence>
<evidence type="ECO:0000256" key="2">
    <source>
        <dbReference type="ARBA" id="ARBA00004196"/>
    </source>
</evidence>
<keyword evidence="4" id="KW-0479">Metal-binding</keyword>
<organism evidence="11 12">
    <name type="scientific">Candidatus Micropelagius thuwalensis</name>
    <dbReference type="NCBI Taxonomy" id="1397666"/>
    <lineage>
        <taxon>Bacteria</taxon>
        <taxon>Pseudomonadati</taxon>
        <taxon>Pseudomonadota</taxon>
        <taxon>Alphaproteobacteria</taxon>
        <taxon>PS1 clade</taxon>
        <taxon>Candidatus Micropelagius</taxon>
    </lineage>
</organism>
<evidence type="ECO:0000256" key="4">
    <source>
        <dbReference type="ARBA" id="ARBA00022723"/>
    </source>
</evidence>
<evidence type="ECO:0000256" key="6">
    <source>
        <dbReference type="ARBA" id="ARBA00022833"/>
    </source>
</evidence>
<evidence type="ECO:0000313" key="12">
    <source>
        <dbReference type="Proteomes" id="UP000016762"/>
    </source>
</evidence>
<evidence type="ECO:0000313" key="11">
    <source>
        <dbReference type="EMBL" id="ERL45920.1"/>
    </source>
</evidence>
<accession>U2WQS5</accession>
<evidence type="ECO:0000256" key="3">
    <source>
        <dbReference type="ARBA" id="ARBA00022670"/>
    </source>
</evidence>
<name>U2WQS5_9PROT</name>
<dbReference type="PANTHER" id="PTHR21666">
    <property type="entry name" value="PEPTIDASE-RELATED"/>
    <property type="match status" value="1"/>
</dbReference>
<dbReference type="Gene3D" id="2.70.70.10">
    <property type="entry name" value="Glucose Permease (Domain IIA)"/>
    <property type="match status" value="1"/>
</dbReference>
<dbReference type="eggNOG" id="COG0739">
    <property type="taxonomic scope" value="Bacteria"/>
</dbReference>
<dbReference type="OrthoDB" id="9815245at2"/>
<comment type="subcellular location">
    <subcellularLocation>
        <location evidence="2">Cell envelope</location>
    </subcellularLocation>
</comment>
<dbReference type="InterPro" id="IPR011055">
    <property type="entry name" value="Dup_hybrid_motif"/>
</dbReference>
<dbReference type="GO" id="GO:0006508">
    <property type="term" value="P:proteolysis"/>
    <property type="evidence" value="ECO:0007669"/>
    <property type="project" value="UniProtKB-KW"/>
</dbReference>
<keyword evidence="7" id="KW-0482">Metalloprotease</keyword>
<dbReference type="Gene3D" id="3.10.450.350">
    <property type="match status" value="1"/>
</dbReference>
<feature type="transmembrane region" description="Helical" evidence="8">
    <location>
        <begin position="17"/>
        <end position="37"/>
    </location>
</feature>
<dbReference type="EMBL" id="AWXE01000005">
    <property type="protein sequence ID" value="ERL45920.1"/>
    <property type="molecule type" value="Genomic_DNA"/>
</dbReference>
<reference evidence="11 12" key="1">
    <citation type="journal article" date="2014" name="FEMS Microbiol. Ecol.">
        <title>Genomic differentiation among two strains of the PS1 clade isolated from geographically separated marine habitats.</title>
        <authorList>
            <person name="Jimenez-Infante F."/>
            <person name="Ngugi D.K."/>
            <person name="Alam I."/>
            <person name="Rashid M."/>
            <person name="Baalawi W."/>
            <person name="Kamau A.A."/>
            <person name="Bajic V.B."/>
            <person name="Stingl U."/>
        </authorList>
    </citation>
    <scope>NUCLEOTIDE SEQUENCE [LARGE SCALE GENOMIC DNA]</scope>
    <source>
        <strain evidence="11 12">RS24</strain>
    </source>
</reference>
<dbReference type="GO" id="GO:0046872">
    <property type="term" value="F:metal ion binding"/>
    <property type="evidence" value="ECO:0007669"/>
    <property type="project" value="UniProtKB-KW"/>
</dbReference>
<dbReference type="InterPro" id="IPR050570">
    <property type="entry name" value="Cell_wall_metabolism_enzyme"/>
</dbReference>
<proteinExistence type="predicted"/>
<evidence type="ECO:0000256" key="5">
    <source>
        <dbReference type="ARBA" id="ARBA00022801"/>
    </source>
</evidence>
<feature type="domain" description="M23ase beta-sheet core" evidence="9">
    <location>
        <begin position="305"/>
        <end position="401"/>
    </location>
</feature>
<evidence type="ECO:0000256" key="1">
    <source>
        <dbReference type="ARBA" id="ARBA00001947"/>
    </source>
</evidence>
<evidence type="ECO:0000259" key="9">
    <source>
        <dbReference type="Pfam" id="PF01551"/>
    </source>
</evidence>
<gene>
    <name evidence="11" type="ORF">RS24_01976</name>
</gene>
<keyword evidence="12" id="KW-1185">Reference proteome</keyword>
<dbReference type="AlphaFoldDB" id="U2WQS5"/>
<protein>
    <submittedName>
        <fullName evidence="11">Uncharacterized protein</fullName>
    </submittedName>
</protein>
<dbReference type="InterPro" id="IPR016047">
    <property type="entry name" value="M23ase_b-sheet_dom"/>
</dbReference>
<keyword evidence="5" id="KW-0378">Hydrolase</keyword>
<dbReference type="Pfam" id="PF19425">
    <property type="entry name" value="Csd3_N2"/>
    <property type="match status" value="1"/>
</dbReference>
<feature type="domain" description="Csd3-like second N-terminal" evidence="10">
    <location>
        <begin position="172"/>
        <end position="292"/>
    </location>
</feature>
<keyword evidence="8" id="KW-0472">Membrane</keyword>
<comment type="caution">
    <text evidence="11">The sequence shown here is derived from an EMBL/GenBank/DDBJ whole genome shotgun (WGS) entry which is preliminary data.</text>
</comment>
<sequence length="444" mass="49882">MLDSEEVRIKTRPSRNLFYLTVIVSLFFSFWAFRNYVEADANQTRISARPVPAAPFIDPIWLDKKPMMRTSETASLVKGGTLAELLTNKGIDIVTADSALDALKTILNPRTLREGQELRLFYEWDADASKKTASFAGFDLIPAPTKRIIVRKLQDGSFKAVSANRPLTEKHFLIDTEITSSLYQSARNAGMAPSQVIELIRMYSFTVDFQREIREGDRLEVLYTRLFDPDGKQADTGKILYTGLTIKGKRQAYWHYKTRDDDKTYYLDESGNSISRLLMKTPLDGARLSSRYGLRKHPILGFTRLHRGVDFAARRGTPVFAAGDGVISALGVEGNHGKRIRINHENNYKTLYAHLNGYARGLKTGSPVKQGQVIGYVGATGLATGPHLHYEITYDDRSVNPLTIEMPVLTKLDEEEKVEFDRVRQNLTRLAQDLAAGLDPSAVD</sequence>
<dbReference type="SUPFAM" id="SSF51261">
    <property type="entry name" value="Duplicated hybrid motif"/>
    <property type="match status" value="1"/>
</dbReference>
<keyword evidence="3" id="KW-0645">Protease</keyword>
<dbReference type="Pfam" id="PF01551">
    <property type="entry name" value="Peptidase_M23"/>
    <property type="match status" value="1"/>
</dbReference>
<dbReference type="PANTHER" id="PTHR21666:SF288">
    <property type="entry name" value="CELL DIVISION PROTEIN YTFB"/>
    <property type="match status" value="1"/>
</dbReference>
<dbReference type="GO" id="GO:0030313">
    <property type="term" value="C:cell envelope"/>
    <property type="evidence" value="ECO:0007669"/>
    <property type="project" value="UniProtKB-SubCell"/>
</dbReference>